<keyword evidence="4 5" id="KW-0472">Membrane</keyword>
<feature type="transmembrane region" description="Helical" evidence="5">
    <location>
        <begin position="262"/>
        <end position="287"/>
    </location>
</feature>
<gene>
    <name evidence="7" type="ORF">bsdtw1_04352</name>
</gene>
<evidence type="ECO:0000256" key="1">
    <source>
        <dbReference type="ARBA" id="ARBA00004141"/>
    </source>
</evidence>
<dbReference type="PANTHER" id="PTHR43027">
    <property type="entry name" value="DOXORUBICIN RESISTANCE ABC TRANSPORTER PERMEASE PROTEIN DRRC-RELATED"/>
    <property type="match status" value="1"/>
</dbReference>
<evidence type="ECO:0000313" key="8">
    <source>
        <dbReference type="Proteomes" id="UP000580568"/>
    </source>
</evidence>
<evidence type="ECO:0000256" key="3">
    <source>
        <dbReference type="ARBA" id="ARBA00022989"/>
    </source>
</evidence>
<name>A0A6V8SSD4_9CLOT</name>
<dbReference type="Pfam" id="PF12698">
    <property type="entry name" value="ABC2_membrane_3"/>
    <property type="match status" value="1"/>
</dbReference>
<dbReference type="EMBL" id="BLZR01000001">
    <property type="protein sequence ID" value="GFP78158.1"/>
    <property type="molecule type" value="Genomic_DNA"/>
</dbReference>
<dbReference type="InterPro" id="IPR013525">
    <property type="entry name" value="ABC2_TM"/>
</dbReference>
<organism evidence="7 8">
    <name type="scientific">Clostridium fungisolvens</name>
    <dbReference type="NCBI Taxonomy" id="1604897"/>
    <lineage>
        <taxon>Bacteria</taxon>
        <taxon>Bacillati</taxon>
        <taxon>Bacillota</taxon>
        <taxon>Clostridia</taxon>
        <taxon>Eubacteriales</taxon>
        <taxon>Clostridiaceae</taxon>
        <taxon>Clostridium</taxon>
    </lineage>
</organism>
<dbReference type="GO" id="GO:0140359">
    <property type="term" value="F:ABC-type transporter activity"/>
    <property type="evidence" value="ECO:0007669"/>
    <property type="project" value="InterPro"/>
</dbReference>
<dbReference type="AlphaFoldDB" id="A0A6V8SSD4"/>
<feature type="transmembrane region" description="Helical" evidence="5">
    <location>
        <begin position="294"/>
        <end position="314"/>
    </location>
</feature>
<keyword evidence="8" id="KW-1185">Reference proteome</keyword>
<accession>A0A6V8SSD4</accession>
<evidence type="ECO:0000256" key="5">
    <source>
        <dbReference type="SAM" id="Phobius"/>
    </source>
</evidence>
<evidence type="ECO:0000256" key="4">
    <source>
        <dbReference type="ARBA" id="ARBA00023136"/>
    </source>
</evidence>
<dbReference type="PANTHER" id="PTHR43027:SF1">
    <property type="entry name" value="DOXORUBICIN RESISTANCE ABC TRANSPORTER PERMEASE PROTEIN DRRC-RELATED"/>
    <property type="match status" value="1"/>
</dbReference>
<keyword evidence="3 5" id="KW-1133">Transmembrane helix</keyword>
<keyword evidence="2 5" id="KW-0812">Transmembrane</keyword>
<comment type="subcellular location">
    <subcellularLocation>
        <location evidence="1">Membrane</location>
        <topology evidence="1">Multi-pass membrane protein</topology>
    </subcellularLocation>
</comment>
<proteinExistence type="predicted"/>
<evidence type="ECO:0000256" key="2">
    <source>
        <dbReference type="ARBA" id="ARBA00022692"/>
    </source>
</evidence>
<comment type="caution">
    <text evidence="7">The sequence shown here is derived from an EMBL/GenBank/DDBJ whole genome shotgun (WGS) entry which is preliminary data.</text>
</comment>
<evidence type="ECO:0000313" key="7">
    <source>
        <dbReference type="EMBL" id="GFP78158.1"/>
    </source>
</evidence>
<sequence>MNLVTEIKKNLISFIRQNRIIFVLFIICPMIAAYVYGVMQQDLFAGKSSFEPVKVEFKYDKTSQEGKALESMLNTKEVKNFIDSDTEDDIKCRVIIDKSFNDITIEKVTGSDSALDMVQGFMTTFTENINQYKVIYKNIDSISLNDEEKKALTSKIIGKLQEVQKVPSVKEKIIEGYKSLGAREYYTISMFSFSSVMIMLTLVKLFYKEKRVGILRRSFSTPNKKVNYLAGYLSSSFIIVFFINIVYVMINKILGIAFTTSIVWILVAVIFQSLLQASVIGLIIAFVKSEKVSNSIITVITALPLMIGGVFYSVDMTDASVLKIISNFSPNSLILNSYKSLAIIEGSYGALNQIILMLLVAVIFLVVSFVKVNIAWED</sequence>
<dbReference type="GO" id="GO:0016020">
    <property type="term" value="C:membrane"/>
    <property type="evidence" value="ECO:0007669"/>
    <property type="project" value="UniProtKB-SubCell"/>
</dbReference>
<reference evidence="7 8" key="1">
    <citation type="submission" date="2020-07" db="EMBL/GenBank/DDBJ databases">
        <title>A new beta-1,3-glucan-decomposing anaerobic bacterium isolated from anoxic soil subjected to biological soil disinfestation.</title>
        <authorList>
            <person name="Ueki A."/>
            <person name="Tonouchi A."/>
        </authorList>
    </citation>
    <scope>NUCLEOTIDE SEQUENCE [LARGE SCALE GENOMIC DNA]</scope>
    <source>
        <strain evidence="7 8">TW1</strain>
    </source>
</reference>
<feature type="transmembrane region" description="Helical" evidence="5">
    <location>
        <begin position="354"/>
        <end position="376"/>
    </location>
</feature>
<feature type="transmembrane region" description="Helical" evidence="5">
    <location>
        <begin position="20"/>
        <end position="39"/>
    </location>
</feature>
<protein>
    <recommendedName>
        <fullName evidence="6">ABC-2 type transporter transmembrane domain-containing protein</fullName>
    </recommendedName>
</protein>
<feature type="domain" description="ABC-2 type transporter transmembrane" evidence="6">
    <location>
        <begin position="21"/>
        <end position="369"/>
    </location>
</feature>
<evidence type="ECO:0000259" key="6">
    <source>
        <dbReference type="Pfam" id="PF12698"/>
    </source>
</evidence>
<dbReference type="RefSeq" id="WP_183279476.1">
    <property type="nucleotide sequence ID" value="NZ_BLZR01000001.1"/>
</dbReference>
<dbReference type="InterPro" id="IPR052902">
    <property type="entry name" value="ABC-2_transporter"/>
</dbReference>
<dbReference type="Proteomes" id="UP000580568">
    <property type="component" value="Unassembled WGS sequence"/>
</dbReference>
<feature type="transmembrane region" description="Helical" evidence="5">
    <location>
        <begin position="228"/>
        <end position="250"/>
    </location>
</feature>
<feature type="transmembrane region" description="Helical" evidence="5">
    <location>
        <begin position="185"/>
        <end position="207"/>
    </location>
</feature>